<feature type="domain" description="Teneurin-like YD-shell" evidence="3">
    <location>
        <begin position="743"/>
        <end position="1332"/>
    </location>
</feature>
<dbReference type="PANTHER" id="PTHR32305">
    <property type="match status" value="1"/>
</dbReference>
<feature type="transmembrane region" description="Helical" evidence="2">
    <location>
        <begin position="1392"/>
        <end position="1414"/>
    </location>
</feature>
<evidence type="ECO:0000313" key="5">
    <source>
        <dbReference type="Proteomes" id="UP000032735"/>
    </source>
</evidence>
<dbReference type="EMBL" id="FO704551">
    <property type="protein sequence ID" value="CDG22428.1"/>
    <property type="molecule type" value="Genomic_DNA"/>
</dbReference>
<dbReference type="RefSeq" id="WP_045959343.1">
    <property type="nucleotide sequence ID" value="NZ_FO704551.1"/>
</dbReference>
<dbReference type="InterPro" id="IPR056823">
    <property type="entry name" value="TEN-like_YD-shell"/>
</dbReference>
<gene>
    <name evidence="4" type="primary">xnp</name>
    <name evidence="4" type="ORF">XPG1_2776</name>
</gene>
<sequence>MNNNFFSQAANFQSTAAGSVDPRTGLFNYVMPVAHLIGNNRLGPEQIFALTYSPLNGVDRGFGIGFSLGLTQYDAKNRLLMLSTGEQYKVFETDEKVTLKQYKQDVVRFEKDVEQNVYRVTHKSGLVEILNGSRHLYDLKVPTQIVNPLGYTLKLDWVYDTESIPRLTAVSDEGQILLKIHEKTAAYTYITVWPESSESYGIRLLFENDKVTQINNETSNQTLIWKLEYDSDSGFLTRVLSPTGNTEFVDYDFDGHQFPEEADLPPLPYVTRYIQHSKQNPEIIRHYEYTESNFLGYGSKESWNEDEDYLYGVLTDYHYGSTEYWDNGHEQRSITRLYNNYHLLISENVQQNSCQRQHETKYYARIGQTFDEQPKQFQLPESATVRFISDSGQREEETQTEFDSTGNPTVQIASDGTRTAWDYYPAEGEAGKCPADPHGFVRYVKSKTITPPSAEGYNDVPVYQVIYHYDPLSTRPGSLTDYAVVCAWQGVYSDGQLLHASQTRYMDKEASPHHGRVASIEETVYSIPEAGSAATVPHWTSQKTFSYILKEGKLQRTIQWRGYDGLTAVGTQVKSCFSGKVLHEQDPLGCTIHYDYDDIGRLLKQVNNAHTRYARETQYAYTIEEQPWAVTTAQQDVWGNQARIRFDGQGRPCHQEILAKGQEAQGWFRVFDTEYDSWGRVVVQNAYDWLPVGTDPEQVEPISIRQQVTYDNWGELCRITDGTGKRVLKDYDPVTQTIRSTTEADGLLFGHTETVFDLRHRPLTVTLYDSQGKQASQQRYHYDGLGRLRATVDELEQKTEYTYDVFNRISTIQYSDGTVVRKCYAPFSTDNLLTQIEADGNVLGKREFDSLHRMISTTVSGRTYLATYQESLPAPETVTDPLGQTVHHQYEPLLGNALLQMTAQGIKQHFTYDTKTGVVAGAVAEQQTSRVFKYTPAGQLQQETVRFDDPGAGAARNTEYIYSPAGKLTAYRDVTGKTHQMRFDTLGRPIETTDEAISVTYRYDAASRVYSWTVHDKETEQQLITTLTWDDFGREIGRRIETGTEVLTQEQTYTITGQLASRITHSQQVGLLRQESYTYDIARRWLTEYQCAGAECPQDAYGMSLTCQQFTYDRLGNILTCVTTLSDGSRDMATFSYSPSDPCQLQQITHTHPEYPAIITLTYDKAGRLIRDEAGRELTYDALSRLASVTLKDNASRYGYDAAGQLVLQQLGSEQTRELYYQGSVRVAEVLRESGAETRLVHANGVPAATLTGRGAYLLGTDRQGSVLMSQQNTDTLTRYCFTPYGQQAAEACNPDLPAYTGERLDPVGGGYHLGNGYRTYNPVLMRFTTPDSLSPFGAGGLNPYVYCLGDPINLSDPSGHMSLGSILGIVFGTIGLIVGVAAAIPTGGASLSIGAAILAGVGFLGDATGIASAATEESNPQASAVLGWVSLGLGAVSLGSALLGGLARGMRQVDKRLVSSFAQGLSGRGAAAAGGSGLHTTAMAGAQAVRETTYVRAFREIKNLLGSDVVETIGNSQINNIEVNLETLSNRVQPQSYSTVFGNILKLGFWETSPGSNLWRIDNTVALRSFPGQSTHVNITSDIYLKLYAQYITDVCAVTHTSYINSARSMIDFYVANGTHFNENMMLTIQLIWGYSEYTHSVAFKDWLVTEMALRFPSREQDILASGTRIPADDPNALCSLYNSYF</sequence>
<dbReference type="InterPro" id="IPR006530">
    <property type="entry name" value="YD"/>
</dbReference>
<dbReference type="InterPro" id="IPR050708">
    <property type="entry name" value="T6SS_VgrG/RHS"/>
</dbReference>
<keyword evidence="1" id="KW-0677">Repeat</keyword>
<dbReference type="NCBIfam" id="TIGR03696">
    <property type="entry name" value="Rhs_assc_core"/>
    <property type="match status" value="1"/>
</dbReference>
<reference evidence="4 5" key="1">
    <citation type="submission" date="2013-07" db="EMBL/GenBank/DDBJ databases">
        <authorList>
            <person name="Genoscope - CEA"/>
        </authorList>
    </citation>
    <scope>NUCLEOTIDE SEQUENCE [LARGE SCALE GENOMIC DNA]</scope>
    <source>
        <strain evidence="4 5">G6</strain>
    </source>
</reference>
<dbReference type="InterPro" id="IPR022385">
    <property type="entry name" value="Rhs_assc_core"/>
</dbReference>
<feature type="transmembrane region" description="Helical" evidence="2">
    <location>
        <begin position="1364"/>
        <end position="1385"/>
    </location>
</feature>
<protein>
    <submittedName>
        <fullName evidence="4">Putative Nematicidal protein 2</fullName>
    </submittedName>
</protein>
<evidence type="ECO:0000313" key="4">
    <source>
        <dbReference type="EMBL" id="CDG22428.1"/>
    </source>
</evidence>
<keyword evidence="2" id="KW-0472">Membrane</keyword>
<accession>A0A068R5D7</accession>
<feature type="transmembrane region" description="Helical" evidence="2">
    <location>
        <begin position="1426"/>
        <end position="1448"/>
    </location>
</feature>
<keyword evidence="5" id="KW-1185">Reference proteome</keyword>
<evidence type="ECO:0000256" key="2">
    <source>
        <dbReference type="SAM" id="Phobius"/>
    </source>
</evidence>
<dbReference type="PANTHER" id="PTHR32305:SF15">
    <property type="entry name" value="PROTEIN RHSA-RELATED"/>
    <property type="match status" value="1"/>
</dbReference>
<dbReference type="STRING" id="1354304.XPG1_2776"/>
<dbReference type="Proteomes" id="UP000032735">
    <property type="component" value="Chromosome"/>
</dbReference>
<dbReference type="Pfam" id="PF25023">
    <property type="entry name" value="TEN_YD-shell"/>
    <property type="match status" value="1"/>
</dbReference>
<dbReference type="Gene3D" id="2.180.10.10">
    <property type="entry name" value="RHS repeat-associated core"/>
    <property type="match status" value="1"/>
</dbReference>
<proteinExistence type="predicted"/>
<organism evidence="4 5">
    <name type="scientific">Xenorhabdus poinarii G6</name>
    <dbReference type="NCBI Taxonomy" id="1354304"/>
    <lineage>
        <taxon>Bacteria</taxon>
        <taxon>Pseudomonadati</taxon>
        <taxon>Pseudomonadota</taxon>
        <taxon>Gammaproteobacteria</taxon>
        <taxon>Enterobacterales</taxon>
        <taxon>Morganellaceae</taxon>
        <taxon>Xenorhabdus</taxon>
    </lineage>
</organism>
<name>A0A068R5D7_9GAMM</name>
<evidence type="ECO:0000256" key="1">
    <source>
        <dbReference type="ARBA" id="ARBA00022737"/>
    </source>
</evidence>
<evidence type="ECO:0000259" key="3">
    <source>
        <dbReference type="Pfam" id="PF25023"/>
    </source>
</evidence>
<dbReference type="HOGENOM" id="CLU_002146_1_0_6"/>
<dbReference type="NCBIfam" id="TIGR01643">
    <property type="entry name" value="YD_repeat_2x"/>
    <property type="match status" value="1"/>
</dbReference>
<keyword evidence="2" id="KW-0812">Transmembrane</keyword>
<keyword evidence="2" id="KW-1133">Transmembrane helix</keyword>
<dbReference type="KEGG" id="xpo:XPG1_2776"/>